<evidence type="ECO:0000313" key="1">
    <source>
        <dbReference type="EMBL" id="KKU22283.1"/>
    </source>
</evidence>
<evidence type="ECO:0008006" key="3">
    <source>
        <dbReference type="Google" id="ProtNLM"/>
    </source>
</evidence>
<comment type="caution">
    <text evidence="1">The sequence shown here is derived from an EMBL/GenBank/DDBJ whole genome shotgun (WGS) entry which is preliminary data.</text>
</comment>
<dbReference type="AlphaFoldDB" id="A0A0G1QWV5"/>
<organism evidence="1 2">
    <name type="scientific">Candidatus Nomurabacteria bacterium GW2011_GWA1_46_11</name>
    <dbReference type="NCBI Taxonomy" id="1618732"/>
    <lineage>
        <taxon>Bacteria</taxon>
        <taxon>Candidatus Nomuraibacteriota</taxon>
    </lineage>
</organism>
<accession>A0A0G1QWV5</accession>
<dbReference type="EMBL" id="LCLS01000004">
    <property type="protein sequence ID" value="KKU22283.1"/>
    <property type="molecule type" value="Genomic_DNA"/>
</dbReference>
<gene>
    <name evidence="1" type="ORF">UX31_C0004G0012</name>
</gene>
<sequence length="222" mass="25409">MDRDQIAGLAHDIAFALYRVASQVEFSYLRKELEAVAVEIVSFLDQAAIDRARRLIKLGKAIEEISGVNSEVLIRELRNLAGMMELMEFPEKKVEINLEKLFNRQKNTLPFKRQEEKEVSKRQFSVKPDKRQTEILEFIRQFPNGCRPADISRNFPEVSKRTLRNDISALVDRGSAERIGERGPYSYVRALKGGVERAEGDINEVLFLAQAKEGGKDAFDEY</sequence>
<reference evidence="1 2" key="1">
    <citation type="journal article" date="2015" name="Nature">
        <title>rRNA introns, odd ribosomes, and small enigmatic genomes across a large radiation of phyla.</title>
        <authorList>
            <person name="Brown C.T."/>
            <person name="Hug L.A."/>
            <person name="Thomas B.C."/>
            <person name="Sharon I."/>
            <person name="Castelle C.J."/>
            <person name="Singh A."/>
            <person name="Wilkins M.J."/>
            <person name="Williams K.H."/>
            <person name="Banfield J.F."/>
        </authorList>
    </citation>
    <scope>NUCLEOTIDE SEQUENCE [LARGE SCALE GENOMIC DNA]</scope>
</reference>
<evidence type="ECO:0000313" key="2">
    <source>
        <dbReference type="Proteomes" id="UP000034107"/>
    </source>
</evidence>
<proteinExistence type="predicted"/>
<dbReference type="Proteomes" id="UP000034107">
    <property type="component" value="Unassembled WGS sequence"/>
</dbReference>
<name>A0A0G1QWV5_9BACT</name>
<protein>
    <recommendedName>
        <fullName evidence="3">HTH deoR-type domain-containing protein</fullName>
    </recommendedName>
</protein>